<evidence type="ECO:0000256" key="1">
    <source>
        <dbReference type="ARBA" id="ARBA00008276"/>
    </source>
</evidence>
<keyword evidence="4" id="KW-0547">Nucleotide-binding</keyword>
<comment type="caution">
    <text evidence="7">The sequence shown here is derived from an EMBL/GenBank/DDBJ whole genome shotgun (WGS) entry which is preliminary data.</text>
</comment>
<dbReference type="PROSITE" id="PS01011">
    <property type="entry name" value="FOLYLPOLYGLU_SYNT_1"/>
    <property type="match status" value="1"/>
</dbReference>
<dbReference type="GO" id="GO:0008841">
    <property type="term" value="F:dihydrofolate synthase activity"/>
    <property type="evidence" value="ECO:0007669"/>
    <property type="project" value="TreeGrafter"/>
</dbReference>
<dbReference type="EMBL" id="JAACJN010000023">
    <property type="protein sequence ID" value="KAF5389276.1"/>
    <property type="molecule type" value="Genomic_DNA"/>
</dbReference>
<name>A0A8H5HU21_9AGAR</name>
<evidence type="ECO:0000256" key="2">
    <source>
        <dbReference type="ARBA" id="ARBA00022598"/>
    </source>
</evidence>
<dbReference type="PANTHER" id="PTHR11136:SF0">
    <property type="entry name" value="DIHYDROFOLATE SYNTHETASE-RELATED"/>
    <property type="match status" value="1"/>
</dbReference>
<keyword evidence="5" id="KW-0067">ATP-binding</keyword>
<evidence type="ECO:0000313" key="7">
    <source>
        <dbReference type="EMBL" id="KAF5389276.1"/>
    </source>
</evidence>
<evidence type="ECO:0000256" key="5">
    <source>
        <dbReference type="ARBA" id="ARBA00022840"/>
    </source>
</evidence>
<dbReference type="Gene3D" id="3.40.1190.10">
    <property type="entry name" value="Mur-like, catalytic domain"/>
    <property type="match status" value="1"/>
</dbReference>
<evidence type="ECO:0000256" key="3">
    <source>
        <dbReference type="ARBA" id="ARBA00022723"/>
    </source>
</evidence>
<evidence type="ECO:0000256" key="6">
    <source>
        <dbReference type="ARBA" id="ARBA00022842"/>
    </source>
</evidence>
<dbReference type="PROSITE" id="PS01012">
    <property type="entry name" value="FOLYLPOLYGLU_SYNT_2"/>
    <property type="match status" value="1"/>
</dbReference>
<dbReference type="Proteomes" id="UP000518752">
    <property type="component" value="Unassembled WGS sequence"/>
</dbReference>
<keyword evidence="3" id="KW-0479">Metal-binding</keyword>
<keyword evidence="6" id="KW-0460">Magnesium</keyword>
<dbReference type="InterPro" id="IPR001645">
    <property type="entry name" value="Folylpolyglutamate_synth"/>
</dbReference>
<sequence length="452" mass="48626">MAIHLSLDGISRAYSFLQPYTRPTIHIAGTNGKGSVSAITASILYVAGLSVGRFNSPHLVSVHDSINLDGQPVDHQSYQSARNEIETIVRANDTQISSFETLVLTALSIFERAMVDVVVLEVGMGGRLDATNVIPDHVVLVSALTAVDLDHQAFLGATVAAITREKAAIARPGKPFVLGPQKHPEAEQVTRLISGNAGAVFFSASPAFARKTETLCHATFQPPPPQSIELDMSCFSSRVHALLPLHGEHQLDNVGLAAFIISTAVSHPSCAEQGLRFRITPEVVARGISSVSWPGRLSFHWVKNHKLLVLADGAHNPASSATLGHFLSDYCASSGILRFTLTYILSLSHSPPKTPLQTLSPILPPVFPPNVHADVRVAALEFTPPDGMPWVKSVASSELCSVVRDLCPQAELWNRSKSNLSEALKWAADCSEPHLVVVAGSLYLVADFYRIL</sequence>
<evidence type="ECO:0000313" key="8">
    <source>
        <dbReference type="Proteomes" id="UP000518752"/>
    </source>
</evidence>
<protein>
    <submittedName>
        <fullName evidence="7">Uncharacterized protein</fullName>
    </submittedName>
</protein>
<dbReference type="OrthoDB" id="5212574at2759"/>
<dbReference type="Gene3D" id="3.90.190.20">
    <property type="entry name" value="Mur ligase, C-terminal domain"/>
    <property type="match status" value="1"/>
</dbReference>
<dbReference type="NCBIfam" id="TIGR01499">
    <property type="entry name" value="folC"/>
    <property type="match status" value="1"/>
</dbReference>
<proteinExistence type="inferred from homology"/>
<dbReference type="AlphaFoldDB" id="A0A8H5HU21"/>
<dbReference type="GO" id="GO:0004326">
    <property type="term" value="F:tetrahydrofolylpolyglutamate synthase activity"/>
    <property type="evidence" value="ECO:0007669"/>
    <property type="project" value="InterPro"/>
</dbReference>
<gene>
    <name evidence="7" type="ORF">D9757_003428</name>
</gene>
<dbReference type="GO" id="GO:0005524">
    <property type="term" value="F:ATP binding"/>
    <property type="evidence" value="ECO:0007669"/>
    <property type="project" value="UniProtKB-KW"/>
</dbReference>
<dbReference type="UniPathway" id="UPA00850"/>
<organism evidence="7 8">
    <name type="scientific">Collybiopsis confluens</name>
    <dbReference type="NCBI Taxonomy" id="2823264"/>
    <lineage>
        <taxon>Eukaryota</taxon>
        <taxon>Fungi</taxon>
        <taxon>Dikarya</taxon>
        <taxon>Basidiomycota</taxon>
        <taxon>Agaricomycotina</taxon>
        <taxon>Agaricomycetes</taxon>
        <taxon>Agaricomycetidae</taxon>
        <taxon>Agaricales</taxon>
        <taxon>Marasmiineae</taxon>
        <taxon>Omphalotaceae</taxon>
        <taxon>Collybiopsis</taxon>
    </lineage>
</organism>
<dbReference type="GO" id="GO:0005829">
    <property type="term" value="C:cytosol"/>
    <property type="evidence" value="ECO:0007669"/>
    <property type="project" value="TreeGrafter"/>
</dbReference>
<accession>A0A8H5HU21</accession>
<dbReference type="InterPro" id="IPR036565">
    <property type="entry name" value="Mur-like_cat_sf"/>
</dbReference>
<dbReference type="InterPro" id="IPR036615">
    <property type="entry name" value="Mur_ligase_C_dom_sf"/>
</dbReference>
<comment type="similarity">
    <text evidence="1">Belongs to the folylpolyglutamate synthase family.</text>
</comment>
<dbReference type="GO" id="GO:0046872">
    <property type="term" value="F:metal ion binding"/>
    <property type="evidence" value="ECO:0007669"/>
    <property type="project" value="UniProtKB-KW"/>
</dbReference>
<evidence type="ECO:0000256" key="4">
    <source>
        <dbReference type="ARBA" id="ARBA00022741"/>
    </source>
</evidence>
<keyword evidence="8" id="KW-1185">Reference proteome</keyword>
<dbReference type="SUPFAM" id="SSF53244">
    <property type="entry name" value="MurD-like peptide ligases, peptide-binding domain"/>
    <property type="match status" value="1"/>
</dbReference>
<dbReference type="SUPFAM" id="SSF53623">
    <property type="entry name" value="MurD-like peptide ligases, catalytic domain"/>
    <property type="match status" value="1"/>
</dbReference>
<dbReference type="GO" id="GO:0005739">
    <property type="term" value="C:mitochondrion"/>
    <property type="evidence" value="ECO:0007669"/>
    <property type="project" value="TreeGrafter"/>
</dbReference>
<keyword evidence="2" id="KW-0436">Ligase</keyword>
<reference evidence="7 8" key="1">
    <citation type="journal article" date="2020" name="ISME J.">
        <title>Uncovering the hidden diversity of litter-decomposition mechanisms in mushroom-forming fungi.</title>
        <authorList>
            <person name="Floudas D."/>
            <person name="Bentzer J."/>
            <person name="Ahren D."/>
            <person name="Johansson T."/>
            <person name="Persson P."/>
            <person name="Tunlid A."/>
        </authorList>
    </citation>
    <scope>NUCLEOTIDE SEQUENCE [LARGE SCALE GENOMIC DNA]</scope>
    <source>
        <strain evidence="7 8">CBS 406.79</strain>
    </source>
</reference>
<dbReference type="InterPro" id="IPR018109">
    <property type="entry name" value="Folylpolyglutamate_synth_CS"/>
</dbReference>
<dbReference type="PANTHER" id="PTHR11136">
    <property type="entry name" value="FOLYLPOLYGLUTAMATE SYNTHASE-RELATED"/>
    <property type="match status" value="1"/>
</dbReference>